<dbReference type="InterPro" id="IPR036397">
    <property type="entry name" value="RNaseH_sf"/>
</dbReference>
<dbReference type="PANTHER" id="PTHR33050:SF7">
    <property type="entry name" value="RIBONUCLEASE H"/>
    <property type="match status" value="1"/>
</dbReference>
<feature type="region of interest" description="Disordered" evidence="1">
    <location>
        <begin position="303"/>
        <end position="343"/>
    </location>
</feature>
<dbReference type="InterPro" id="IPR052055">
    <property type="entry name" value="Hepadnavirus_pol/RT"/>
</dbReference>
<proteinExistence type="predicted"/>
<name>A0A9P6YQY4_9FUNG</name>
<keyword evidence="3" id="KW-1185">Reference proteome</keyword>
<sequence length="376" mass="41906">MNNIEHNDNVAQDQQSINLTPEQLETLFQQFAARLKTEEKGRGERTILPYQIMAEMDETPSSEMPSETTNKIFIPETMRIKVPQGKMNKIMQRSRQAMKTTTNKELTKSLRMNGYKNWEGPCVLSTHSLQDLQWWEKWLTINNGLPIHLTPPKSLTPTLTIHVDASNTGWGVKSNVMETSGFWTEEEKETSINVRELQTIYFALKLHARNAKNSTIHIFSDNKTALKYVTKAGGTASYLLQSLALQIQDITNMFNLTASENILELDAGSGGSGDKCIQSDLAFERSISKPTLEINTQGIASLQETGNTRSSTGNTTMDGSILVPNGTTDDEGTTNSNETKQEVVSSRLEAIQKGQRKLTTWVGNAGKDGVILKYLQ</sequence>
<feature type="compositionally biased region" description="Polar residues" evidence="1">
    <location>
        <begin position="333"/>
        <end position="343"/>
    </location>
</feature>
<comment type="caution">
    <text evidence="2">The sequence shown here is derived from an EMBL/GenBank/DDBJ whole genome shotgun (WGS) entry which is preliminary data.</text>
</comment>
<evidence type="ECO:0008006" key="4">
    <source>
        <dbReference type="Google" id="ProtNLM"/>
    </source>
</evidence>
<dbReference type="GO" id="GO:0003676">
    <property type="term" value="F:nucleic acid binding"/>
    <property type="evidence" value="ECO:0007669"/>
    <property type="project" value="InterPro"/>
</dbReference>
<evidence type="ECO:0000313" key="2">
    <source>
        <dbReference type="EMBL" id="KAG1558544.1"/>
    </source>
</evidence>
<accession>A0A9P6YQY4</accession>
<dbReference type="Gene3D" id="3.30.420.10">
    <property type="entry name" value="Ribonuclease H-like superfamily/Ribonuclease H"/>
    <property type="match status" value="1"/>
</dbReference>
<evidence type="ECO:0000256" key="1">
    <source>
        <dbReference type="SAM" id="MobiDB-lite"/>
    </source>
</evidence>
<evidence type="ECO:0000313" key="3">
    <source>
        <dbReference type="Proteomes" id="UP000740926"/>
    </source>
</evidence>
<dbReference type="Proteomes" id="UP000740926">
    <property type="component" value="Unassembled WGS sequence"/>
</dbReference>
<dbReference type="PANTHER" id="PTHR33050">
    <property type="entry name" value="REVERSE TRANSCRIPTASE DOMAIN-CONTAINING PROTEIN"/>
    <property type="match status" value="1"/>
</dbReference>
<dbReference type="CDD" id="cd09275">
    <property type="entry name" value="RNase_HI_RT_DIRS1"/>
    <property type="match status" value="1"/>
</dbReference>
<protein>
    <recommendedName>
        <fullName evidence="4">RNase H type-1 domain-containing protein</fullName>
    </recommendedName>
</protein>
<gene>
    <name evidence="2" type="ORF">G6F50_012496</name>
</gene>
<feature type="compositionally biased region" description="Low complexity" evidence="1">
    <location>
        <begin position="305"/>
        <end position="316"/>
    </location>
</feature>
<organism evidence="2 3">
    <name type="scientific">Rhizopus delemar</name>
    <dbReference type="NCBI Taxonomy" id="936053"/>
    <lineage>
        <taxon>Eukaryota</taxon>
        <taxon>Fungi</taxon>
        <taxon>Fungi incertae sedis</taxon>
        <taxon>Mucoromycota</taxon>
        <taxon>Mucoromycotina</taxon>
        <taxon>Mucoromycetes</taxon>
        <taxon>Mucorales</taxon>
        <taxon>Mucorineae</taxon>
        <taxon>Rhizopodaceae</taxon>
        <taxon>Rhizopus</taxon>
    </lineage>
</organism>
<dbReference type="AlphaFoldDB" id="A0A9P6YQY4"/>
<reference evidence="2 3" key="1">
    <citation type="journal article" date="2020" name="Microb. Genom.">
        <title>Genetic diversity of clinical and environmental Mucorales isolates obtained from an investigation of mucormycosis cases among solid organ transplant recipients.</title>
        <authorList>
            <person name="Nguyen M.H."/>
            <person name="Kaul D."/>
            <person name="Muto C."/>
            <person name="Cheng S.J."/>
            <person name="Richter R.A."/>
            <person name="Bruno V.M."/>
            <person name="Liu G."/>
            <person name="Beyhan S."/>
            <person name="Sundermann A.J."/>
            <person name="Mounaud S."/>
            <person name="Pasculle A.W."/>
            <person name="Nierman W.C."/>
            <person name="Driscoll E."/>
            <person name="Cumbie R."/>
            <person name="Clancy C.J."/>
            <person name="Dupont C.L."/>
        </authorList>
    </citation>
    <scope>NUCLEOTIDE SEQUENCE [LARGE SCALE GENOMIC DNA]</scope>
    <source>
        <strain evidence="2 3">GL24</strain>
    </source>
</reference>
<dbReference type="EMBL" id="JAANIU010003955">
    <property type="protein sequence ID" value="KAG1558544.1"/>
    <property type="molecule type" value="Genomic_DNA"/>
</dbReference>